<evidence type="ECO:0000313" key="2">
    <source>
        <dbReference type="EMBL" id="SPC84431.1"/>
    </source>
</evidence>
<accession>A0A2N9FC22</accession>
<feature type="region of interest" description="Disordered" evidence="1">
    <location>
        <begin position="87"/>
        <end position="106"/>
    </location>
</feature>
<sequence>MPVTFIGKEDHPIDWYGAPSGDGVLKPPANRTAPIQVLHPQASASQVATRHPLSLWVSVSLIPHPTFRSSTLVNRFGNFFAPLGLQQAGSQEHPTKQVNSQQYLTL</sequence>
<gene>
    <name evidence="2" type="ORF">FSB_LOCUS12313</name>
</gene>
<protein>
    <submittedName>
        <fullName evidence="2">Uncharacterized protein</fullName>
    </submittedName>
</protein>
<organism evidence="2">
    <name type="scientific">Fagus sylvatica</name>
    <name type="common">Beechnut</name>
    <dbReference type="NCBI Taxonomy" id="28930"/>
    <lineage>
        <taxon>Eukaryota</taxon>
        <taxon>Viridiplantae</taxon>
        <taxon>Streptophyta</taxon>
        <taxon>Embryophyta</taxon>
        <taxon>Tracheophyta</taxon>
        <taxon>Spermatophyta</taxon>
        <taxon>Magnoliopsida</taxon>
        <taxon>eudicotyledons</taxon>
        <taxon>Gunneridae</taxon>
        <taxon>Pentapetalae</taxon>
        <taxon>rosids</taxon>
        <taxon>fabids</taxon>
        <taxon>Fagales</taxon>
        <taxon>Fagaceae</taxon>
        <taxon>Fagus</taxon>
    </lineage>
</organism>
<name>A0A2N9FC22_FAGSY</name>
<proteinExistence type="predicted"/>
<dbReference type="AlphaFoldDB" id="A0A2N9FC22"/>
<dbReference type="EMBL" id="OIVN01000710">
    <property type="protein sequence ID" value="SPC84431.1"/>
    <property type="molecule type" value="Genomic_DNA"/>
</dbReference>
<reference evidence="2" key="1">
    <citation type="submission" date="2018-02" db="EMBL/GenBank/DDBJ databases">
        <authorList>
            <person name="Cohen D.B."/>
            <person name="Kent A.D."/>
        </authorList>
    </citation>
    <scope>NUCLEOTIDE SEQUENCE</scope>
</reference>
<evidence type="ECO:0000256" key="1">
    <source>
        <dbReference type="SAM" id="MobiDB-lite"/>
    </source>
</evidence>